<dbReference type="Proteomes" id="UP000593572">
    <property type="component" value="Unassembled WGS sequence"/>
</dbReference>
<organism evidence="1 2">
    <name type="scientific">Gossypium lobatum</name>
    <dbReference type="NCBI Taxonomy" id="34289"/>
    <lineage>
        <taxon>Eukaryota</taxon>
        <taxon>Viridiplantae</taxon>
        <taxon>Streptophyta</taxon>
        <taxon>Embryophyta</taxon>
        <taxon>Tracheophyta</taxon>
        <taxon>Spermatophyta</taxon>
        <taxon>Magnoliopsida</taxon>
        <taxon>eudicotyledons</taxon>
        <taxon>Gunneridae</taxon>
        <taxon>Pentapetalae</taxon>
        <taxon>rosids</taxon>
        <taxon>malvids</taxon>
        <taxon>Malvales</taxon>
        <taxon>Malvaceae</taxon>
        <taxon>Malvoideae</taxon>
        <taxon>Gossypium</taxon>
    </lineage>
</organism>
<keyword evidence="2" id="KW-1185">Reference proteome</keyword>
<accession>A0A7J8MFT8</accession>
<evidence type="ECO:0000313" key="1">
    <source>
        <dbReference type="EMBL" id="MBA0563494.1"/>
    </source>
</evidence>
<evidence type="ECO:0000313" key="2">
    <source>
        <dbReference type="Proteomes" id="UP000593572"/>
    </source>
</evidence>
<sequence length="46" mass="4855">MKEKTEQESQNIDIAKGSSSYAGFLALDGVSLTSINASLVPCHRGT</sequence>
<proteinExistence type="predicted"/>
<reference evidence="1 2" key="1">
    <citation type="journal article" date="2019" name="Genome Biol. Evol.">
        <title>Insights into the evolution of the New World diploid cottons (Gossypium, subgenus Houzingenia) based on genome sequencing.</title>
        <authorList>
            <person name="Grover C.E."/>
            <person name="Arick M.A. 2nd"/>
            <person name="Thrash A."/>
            <person name="Conover J.L."/>
            <person name="Sanders W.S."/>
            <person name="Peterson D.G."/>
            <person name="Frelichowski J.E."/>
            <person name="Scheffler J.A."/>
            <person name="Scheffler B.E."/>
            <person name="Wendel J.F."/>
        </authorList>
    </citation>
    <scope>NUCLEOTIDE SEQUENCE [LARGE SCALE GENOMIC DNA]</scope>
    <source>
        <strain evidence="1">157</strain>
        <tissue evidence="1">Leaf</tissue>
    </source>
</reference>
<gene>
    <name evidence="1" type="ORF">Golob_008469</name>
</gene>
<name>A0A7J8MFT8_9ROSI</name>
<dbReference type="EMBL" id="JABEZX010000008">
    <property type="protein sequence ID" value="MBA0563494.1"/>
    <property type="molecule type" value="Genomic_DNA"/>
</dbReference>
<dbReference type="AlphaFoldDB" id="A0A7J8MFT8"/>
<comment type="caution">
    <text evidence="1">The sequence shown here is derived from an EMBL/GenBank/DDBJ whole genome shotgun (WGS) entry which is preliminary data.</text>
</comment>
<protein>
    <submittedName>
        <fullName evidence="1">Uncharacterized protein</fullName>
    </submittedName>
</protein>